<dbReference type="InterPro" id="IPR001387">
    <property type="entry name" value="Cro/C1-type_HTH"/>
</dbReference>
<dbReference type="PROSITE" id="PS50943">
    <property type="entry name" value="HTH_CROC1"/>
    <property type="match status" value="1"/>
</dbReference>
<dbReference type="Gene3D" id="1.10.260.40">
    <property type="entry name" value="lambda repressor-like DNA-binding domains"/>
    <property type="match status" value="1"/>
</dbReference>
<dbReference type="AlphaFoldDB" id="A0A557QXC6"/>
<name>A0A557QXC6_9RHOO</name>
<evidence type="ECO:0000313" key="2">
    <source>
        <dbReference type="EMBL" id="TVO57570.1"/>
    </source>
</evidence>
<evidence type="ECO:0000259" key="1">
    <source>
        <dbReference type="PROSITE" id="PS50943"/>
    </source>
</evidence>
<feature type="domain" description="HTH cro/C1-type" evidence="1">
    <location>
        <begin position="33"/>
        <end position="77"/>
    </location>
</feature>
<evidence type="ECO:0000313" key="3">
    <source>
        <dbReference type="Proteomes" id="UP000319502"/>
    </source>
</evidence>
<dbReference type="Proteomes" id="UP000319502">
    <property type="component" value="Unassembled WGS sequence"/>
</dbReference>
<dbReference type="SUPFAM" id="SSF47413">
    <property type="entry name" value="lambda repressor-like DNA-binding domains"/>
    <property type="match status" value="2"/>
</dbReference>
<dbReference type="SMART" id="SM00530">
    <property type="entry name" value="HTH_XRE"/>
    <property type="match status" value="2"/>
</dbReference>
<dbReference type="GO" id="GO:0003677">
    <property type="term" value="F:DNA binding"/>
    <property type="evidence" value="ECO:0007669"/>
    <property type="project" value="InterPro"/>
</dbReference>
<dbReference type="InterPro" id="IPR010982">
    <property type="entry name" value="Lambda_DNA-bd_dom_sf"/>
</dbReference>
<dbReference type="OrthoDB" id="9788236at2"/>
<reference evidence="2 3" key="1">
    <citation type="submission" date="2019-07" db="EMBL/GenBank/DDBJ databases">
        <title>The pathways for chlorine oxyanion respiration interact through the shared metabolite chlorate.</title>
        <authorList>
            <person name="Barnum T.P."/>
            <person name="Cheng Y."/>
            <person name="Hill K.A."/>
            <person name="Lucas L.N."/>
            <person name="Carlson H.K."/>
            <person name="Coates J.D."/>
        </authorList>
    </citation>
    <scope>NUCLEOTIDE SEQUENCE [LARGE SCALE GENOMIC DNA]</scope>
    <source>
        <strain evidence="2 3">SFB-3</strain>
    </source>
</reference>
<comment type="caution">
    <text evidence="2">The sequence shown here is derived from an EMBL/GenBank/DDBJ whole genome shotgun (WGS) entry which is preliminary data.</text>
</comment>
<gene>
    <name evidence="2" type="ORF">FHP91_07790</name>
</gene>
<dbReference type="RefSeq" id="WP_144309043.1">
    <property type="nucleotide sequence ID" value="NZ_VMNK01000006.1"/>
</dbReference>
<proteinExistence type="predicted"/>
<keyword evidence="3" id="KW-1185">Reference proteome</keyword>
<accession>A0A557QXC6</accession>
<organism evidence="2 3">
    <name type="scientific">Denitromonas halophila</name>
    <dbReference type="NCBI Taxonomy" id="1629404"/>
    <lineage>
        <taxon>Bacteria</taxon>
        <taxon>Pseudomonadati</taxon>
        <taxon>Pseudomonadota</taxon>
        <taxon>Betaproteobacteria</taxon>
        <taxon>Rhodocyclales</taxon>
        <taxon>Zoogloeaceae</taxon>
        <taxon>Denitromonas</taxon>
    </lineage>
</organism>
<sequence>MESEKKKKIGRPVPILAPGFGTRVKVAADAFETRKKAADAAGVSPDMIQRYIREASVPGLEKLECLASGSGVRYRWLAYAEEPERISHGGGGSWLDGLTIGHRIRLVRCGVENRTEAAFSSHLGIPLNHLRQLESGEDSADTELLDEIARHAGVRREWLETGEPPMLEPNNRGFRQIVDARLKRAEAAEDRSLLVSAAQKLSPYPSALDSAAEGMPPSAAVKTGRVSPELLAKVVDSVEQWLAENRGKVRVAPDKRAMLIAVCYAHFEGREFRKQEMERFFKLVA</sequence>
<protein>
    <submittedName>
        <fullName evidence="2">Helix-turn-helix transcriptional regulator</fullName>
    </submittedName>
</protein>
<dbReference type="EMBL" id="VMNK01000006">
    <property type="protein sequence ID" value="TVO57570.1"/>
    <property type="molecule type" value="Genomic_DNA"/>
</dbReference>